<feature type="domain" description="Flagellar hook-associated protein 2 N-terminal" evidence="6">
    <location>
        <begin position="11"/>
        <end position="106"/>
    </location>
</feature>
<dbReference type="EMBL" id="SDPU01000029">
    <property type="protein sequence ID" value="RYU10553.1"/>
    <property type="molecule type" value="Genomic_DNA"/>
</dbReference>
<proteinExistence type="inferred from homology"/>
<dbReference type="GO" id="GO:0009421">
    <property type="term" value="C:bacterial-type flagellum filament cap"/>
    <property type="evidence" value="ECO:0007669"/>
    <property type="project" value="InterPro"/>
</dbReference>
<gene>
    <name evidence="8" type="ORF">ETU37_16790</name>
</gene>
<dbReference type="InterPro" id="IPR040026">
    <property type="entry name" value="FliD"/>
</dbReference>
<sequence>MAGTSVSGLVSGLDTATIINQLMQLEAQSQTRLKTKVTTEQSAVTALQSLNSKLSTLMSKAADLAKSTGAWSTRTASTTSPTVTAVTDAGATAASVSFTVDKLATRTSATYTTEGTRTAAVVAASTPFTMTFHGTTISGMDTGDGSLEDIAASINAKAGDKLSAVLVRSGTDAGGEATYRLAVSSTSTGANTDFTLDGALLGPVVAGTDVPGADAEITVAGQTIKSSTNTFDELMPGVDVTLGSDTELTKSVTVTVATDPQALTEKVKAMVDAVNAVVADIDTLTNYNSATKKAGLLAGDTTLRAVRDQIVTAVTSGVADPAGGGSLSLASVGVQVDRSGKLTFDADKFKAAYAAGPATTMAFFEDADGSGADEGVATRLEALAKTFSNSVDGAVTSLVKGRQSKIDGLNDAIESWDARLALRRTALERQYGALEVALGKLQSQSSWLAGQIASLPSTSS</sequence>
<evidence type="ECO:0000259" key="6">
    <source>
        <dbReference type="Pfam" id="PF02465"/>
    </source>
</evidence>
<comment type="similarity">
    <text evidence="1 5">Belongs to the FliD family.</text>
</comment>
<dbReference type="PANTHER" id="PTHR30288">
    <property type="entry name" value="FLAGELLAR CAP/ASSEMBLY PROTEIN FLID"/>
    <property type="match status" value="1"/>
</dbReference>
<dbReference type="InterPro" id="IPR003481">
    <property type="entry name" value="FliD_N"/>
</dbReference>
<accession>A0A4Q5IX53</accession>
<keyword evidence="4 5" id="KW-0975">Bacterial flagellum</keyword>
<dbReference type="GO" id="GO:0071973">
    <property type="term" value="P:bacterial-type flagellum-dependent cell motility"/>
    <property type="evidence" value="ECO:0007669"/>
    <property type="project" value="TreeGrafter"/>
</dbReference>
<name>A0A4Q5IX53_9ACTN</name>
<evidence type="ECO:0000256" key="2">
    <source>
        <dbReference type="ARBA" id="ARBA00011255"/>
    </source>
</evidence>
<dbReference type="Pfam" id="PF02465">
    <property type="entry name" value="FliD_N"/>
    <property type="match status" value="1"/>
</dbReference>
<comment type="function">
    <text evidence="5">Required for morphogenesis and for the elongation of the flagellar filament by facilitating polymerization of the flagellin monomers at the tip of growing filament. Forms a capping structure, which prevents flagellin subunits (transported through the central channel of the flagellum) from leaking out without polymerization at the distal end.</text>
</comment>
<dbReference type="RefSeq" id="WP_129988508.1">
    <property type="nucleotide sequence ID" value="NZ_SDPU01000029.1"/>
</dbReference>
<evidence type="ECO:0000256" key="5">
    <source>
        <dbReference type="RuleBase" id="RU362066"/>
    </source>
</evidence>
<comment type="subcellular location">
    <subcellularLocation>
        <location evidence="5">Secreted</location>
    </subcellularLocation>
    <subcellularLocation>
        <location evidence="5">Bacterial flagellum</location>
    </subcellularLocation>
</comment>
<organism evidence="8 9">
    <name type="scientific">Nocardioides iriomotensis</name>
    <dbReference type="NCBI Taxonomy" id="715784"/>
    <lineage>
        <taxon>Bacteria</taxon>
        <taxon>Bacillati</taxon>
        <taxon>Actinomycetota</taxon>
        <taxon>Actinomycetes</taxon>
        <taxon>Propionibacteriales</taxon>
        <taxon>Nocardioidaceae</taxon>
        <taxon>Nocardioides</taxon>
    </lineage>
</organism>
<dbReference type="GO" id="GO:0009424">
    <property type="term" value="C:bacterial-type flagellum hook"/>
    <property type="evidence" value="ECO:0007669"/>
    <property type="project" value="UniProtKB-UniRule"/>
</dbReference>
<evidence type="ECO:0000256" key="4">
    <source>
        <dbReference type="ARBA" id="ARBA00023143"/>
    </source>
</evidence>
<protein>
    <recommendedName>
        <fullName evidence="5">Flagellar hook-associated protein 2</fullName>
        <shortName evidence="5">HAP2</shortName>
    </recommendedName>
    <alternativeName>
        <fullName evidence="5">Flagellar cap protein</fullName>
    </alternativeName>
</protein>
<evidence type="ECO:0000313" key="9">
    <source>
        <dbReference type="Proteomes" id="UP000291189"/>
    </source>
</evidence>
<evidence type="ECO:0000259" key="7">
    <source>
        <dbReference type="Pfam" id="PF07195"/>
    </source>
</evidence>
<dbReference type="Pfam" id="PF07195">
    <property type="entry name" value="FliD_C"/>
    <property type="match status" value="1"/>
</dbReference>
<comment type="caution">
    <text evidence="8">The sequence shown here is derived from an EMBL/GenBank/DDBJ whole genome shotgun (WGS) entry which is preliminary data.</text>
</comment>
<comment type="subunit">
    <text evidence="2 5">Homopentamer.</text>
</comment>
<dbReference type="Proteomes" id="UP000291189">
    <property type="component" value="Unassembled WGS sequence"/>
</dbReference>
<dbReference type="AlphaFoldDB" id="A0A4Q5IX53"/>
<keyword evidence="3" id="KW-0175">Coiled coil</keyword>
<evidence type="ECO:0000313" key="8">
    <source>
        <dbReference type="EMBL" id="RYU10553.1"/>
    </source>
</evidence>
<dbReference type="GO" id="GO:0007155">
    <property type="term" value="P:cell adhesion"/>
    <property type="evidence" value="ECO:0007669"/>
    <property type="project" value="InterPro"/>
</dbReference>
<dbReference type="InterPro" id="IPR010809">
    <property type="entry name" value="FliD_C"/>
</dbReference>
<dbReference type="PANTHER" id="PTHR30288:SF0">
    <property type="entry name" value="FLAGELLAR HOOK-ASSOCIATED PROTEIN 2"/>
    <property type="match status" value="1"/>
</dbReference>
<evidence type="ECO:0000256" key="3">
    <source>
        <dbReference type="ARBA" id="ARBA00023054"/>
    </source>
</evidence>
<feature type="domain" description="Flagellar hook-associated protein 2 C-terminal" evidence="7">
    <location>
        <begin position="212"/>
        <end position="443"/>
    </location>
</feature>
<dbReference type="GO" id="GO:0005576">
    <property type="term" value="C:extracellular region"/>
    <property type="evidence" value="ECO:0007669"/>
    <property type="project" value="UniProtKB-SubCell"/>
</dbReference>
<reference evidence="8 9" key="1">
    <citation type="submission" date="2019-01" db="EMBL/GenBank/DDBJ databases">
        <title>Nocardioides guangzhouensis sp. nov., an actinobacterium isolated from soil.</title>
        <authorList>
            <person name="Fu Y."/>
            <person name="Cai Y."/>
            <person name="Lin Z."/>
            <person name="Chen P."/>
        </authorList>
    </citation>
    <scope>NUCLEOTIDE SEQUENCE [LARGE SCALE GENOMIC DNA]</scope>
    <source>
        <strain evidence="8 9">NBRC 105384</strain>
    </source>
</reference>
<evidence type="ECO:0000256" key="1">
    <source>
        <dbReference type="ARBA" id="ARBA00009764"/>
    </source>
</evidence>
<dbReference type="OrthoDB" id="5241527at2"/>
<keyword evidence="5" id="KW-0964">Secreted</keyword>
<keyword evidence="9" id="KW-1185">Reference proteome</keyword>